<feature type="chain" id="PRO_5046295085" evidence="5">
    <location>
        <begin position="24"/>
        <end position="272"/>
    </location>
</feature>
<dbReference type="GeneID" id="100375812"/>
<keyword evidence="4" id="KW-0430">Lectin</keyword>
<evidence type="ECO:0000259" key="7">
    <source>
        <dbReference type="PROSITE" id="PS51390"/>
    </source>
</evidence>
<dbReference type="PROSITE" id="PS51390">
    <property type="entry name" value="WAP"/>
    <property type="match status" value="1"/>
</dbReference>
<dbReference type="PANTHER" id="PTHR22799">
    <property type="entry name" value="TETRANECTIN-RELATED"/>
    <property type="match status" value="1"/>
</dbReference>
<dbReference type="Proteomes" id="UP000694865">
    <property type="component" value="Unplaced"/>
</dbReference>
<dbReference type="Pfam" id="PF00059">
    <property type="entry name" value="Lectin_C"/>
    <property type="match status" value="1"/>
</dbReference>
<dbReference type="InterPro" id="IPR001304">
    <property type="entry name" value="C-type_lectin-like"/>
</dbReference>
<dbReference type="SUPFAM" id="SSF56436">
    <property type="entry name" value="C-type lectin-like"/>
    <property type="match status" value="1"/>
</dbReference>
<name>A0ABM0GN79_SACKO</name>
<feature type="domain" description="WAP" evidence="7">
    <location>
        <begin position="225"/>
        <end position="272"/>
    </location>
</feature>
<dbReference type="PANTHER" id="PTHR22799:SF1">
    <property type="entry name" value="C-TYPE LECTIN DOMAIN FAMILY 11 MEMBER A"/>
    <property type="match status" value="1"/>
</dbReference>
<keyword evidence="2" id="KW-0964">Secreted</keyword>
<dbReference type="PROSITE" id="PS50041">
    <property type="entry name" value="C_TYPE_LECTIN_2"/>
    <property type="match status" value="1"/>
</dbReference>
<sequence>MTKMQLVCVLMLSMALSCQRSFAVSNIREIRANKIPIEQGPFYGDFATYLVVNRKKSWGDAKTYCELSGGKLAQPDSRAANVRLADILINNGISSTVWIGLSDKDVEGVMTWSDGSETSDLNLPNPYGNSDSKDCGFIKSGSRVTLDSGFPWYFEKCSRKFRFVCQFSTGCPDESAPVDCNVDPCDEESCEADSEAVCRPNYCGGCHAEFYNPKGALIDCEPQTTGGKSGICPIPPTSGLGTCWEQCQDDYGCKGNQKCCFNGCSYECATPV</sequence>
<evidence type="ECO:0000256" key="2">
    <source>
        <dbReference type="ARBA" id="ARBA00022525"/>
    </source>
</evidence>
<dbReference type="SUPFAM" id="SSF57256">
    <property type="entry name" value="Elafin-like"/>
    <property type="match status" value="1"/>
</dbReference>
<dbReference type="SMART" id="SM00034">
    <property type="entry name" value="CLECT"/>
    <property type="match status" value="1"/>
</dbReference>
<dbReference type="SMART" id="SM00217">
    <property type="entry name" value="WAP"/>
    <property type="match status" value="1"/>
</dbReference>
<dbReference type="InterPro" id="IPR008197">
    <property type="entry name" value="WAP_dom"/>
</dbReference>
<dbReference type="InterPro" id="IPR051663">
    <property type="entry name" value="CLec_Tetranectin-domain"/>
</dbReference>
<dbReference type="RefSeq" id="XP_002733677.1">
    <property type="nucleotide sequence ID" value="XM_002733631.2"/>
</dbReference>
<keyword evidence="8" id="KW-1185">Reference proteome</keyword>
<dbReference type="Gene3D" id="3.10.100.10">
    <property type="entry name" value="Mannose-Binding Protein A, subunit A"/>
    <property type="match status" value="1"/>
</dbReference>
<evidence type="ECO:0000259" key="6">
    <source>
        <dbReference type="PROSITE" id="PS50041"/>
    </source>
</evidence>
<feature type="domain" description="C-type lectin" evidence="6">
    <location>
        <begin position="43"/>
        <end position="166"/>
    </location>
</feature>
<evidence type="ECO:0000256" key="5">
    <source>
        <dbReference type="SAM" id="SignalP"/>
    </source>
</evidence>
<evidence type="ECO:0000313" key="9">
    <source>
        <dbReference type="RefSeq" id="XP_002733677.1"/>
    </source>
</evidence>
<proteinExistence type="predicted"/>
<evidence type="ECO:0000313" key="8">
    <source>
        <dbReference type="Proteomes" id="UP000694865"/>
    </source>
</evidence>
<keyword evidence="3 5" id="KW-0732">Signal</keyword>
<comment type="subcellular location">
    <subcellularLocation>
        <location evidence="1">Secreted</location>
    </subcellularLocation>
</comment>
<gene>
    <name evidence="9" type="primary">LOC100375812</name>
</gene>
<accession>A0ABM0GN79</accession>
<dbReference type="InterPro" id="IPR016186">
    <property type="entry name" value="C-type_lectin-like/link_sf"/>
</dbReference>
<protein>
    <submittedName>
        <fullName evidence="9">Secretory phospholipase A2 receptor-like</fullName>
    </submittedName>
</protein>
<feature type="signal peptide" evidence="5">
    <location>
        <begin position="1"/>
        <end position="23"/>
    </location>
</feature>
<dbReference type="CDD" id="cd00199">
    <property type="entry name" value="WAP"/>
    <property type="match status" value="1"/>
</dbReference>
<evidence type="ECO:0000256" key="4">
    <source>
        <dbReference type="ARBA" id="ARBA00022734"/>
    </source>
</evidence>
<evidence type="ECO:0000256" key="3">
    <source>
        <dbReference type="ARBA" id="ARBA00022729"/>
    </source>
</evidence>
<reference evidence="9" key="1">
    <citation type="submission" date="2025-08" db="UniProtKB">
        <authorList>
            <consortium name="RefSeq"/>
        </authorList>
    </citation>
    <scope>IDENTIFICATION</scope>
    <source>
        <tissue evidence="9">Testes</tissue>
    </source>
</reference>
<dbReference type="Gene3D" id="4.10.75.10">
    <property type="entry name" value="Elafin-like"/>
    <property type="match status" value="1"/>
</dbReference>
<dbReference type="InterPro" id="IPR036645">
    <property type="entry name" value="Elafin-like_sf"/>
</dbReference>
<dbReference type="InterPro" id="IPR016187">
    <property type="entry name" value="CTDL_fold"/>
</dbReference>
<dbReference type="PROSITE" id="PS51257">
    <property type="entry name" value="PROKAR_LIPOPROTEIN"/>
    <property type="match status" value="1"/>
</dbReference>
<dbReference type="CDD" id="cd00037">
    <property type="entry name" value="CLECT"/>
    <property type="match status" value="1"/>
</dbReference>
<evidence type="ECO:0000256" key="1">
    <source>
        <dbReference type="ARBA" id="ARBA00004613"/>
    </source>
</evidence>
<dbReference type="Pfam" id="PF00095">
    <property type="entry name" value="WAP"/>
    <property type="match status" value="1"/>
</dbReference>
<organism evidence="8 9">
    <name type="scientific">Saccoglossus kowalevskii</name>
    <name type="common">Acorn worm</name>
    <dbReference type="NCBI Taxonomy" id="10224"/>
    <lineage>
        <taxon>Eukaryota</taxon>
        <taxon>Metazoa</taxon>
        <taxon>Hemichordata</taxon>
        <taxon>Enteropneusta</taxon>
        <taxon>Harrimaniidae</taxon>
        <taxon>Saccoglossus</taxon>
    </lineage>
</organism>